<dbReference type="EMBL" id="GBXM01052891">
    <property type="protein sequence ID" value="JAH55686.1"/>
    <property type="molecule type" value="Transcribed_RNA"/>
</dbReference>
<protein>
    <submittedName>
        <fullName evidence="1">Uncharacterized protein</fullName>
    </submittedName>
</protein>
<sequence>MHRSRVSYSSHFSPYPSFLYPCMLYLQ</sequence>
<organism evidence="1">
    <name type="scientific">Anguilla anguilla</name>
    <name type="common">European freshwater eel</name>
    <name type="synonym">Muraena anguilla</name>
    <dbReference type="NCBI Taxonomy" id="7936"/>
    <lineage>
        <taxon>Eukaryota</taxon>
        <taxon>Metazoa</taxon>
        <taxon>Chordata</taxon>
        <taxon>Craniata</taxon>
        <taxon>Vertebrata</taxon>
        <taxon>Euteleostomi</taxon>
        <taxon>Actinopterygii</taxon>
        <taxon>Neopterygii</taxon>
        <taxon>Teleostei</taxon>
        <taxon>Anguilliformes</taxon>
        <taxon>Anguillidae</taxon>
        <taxon>Anguilla</taxon>
    </lineage>
</organism>
<reference evidence="1" key="1">
    <citation type="submission" date="2014-11" db="EMBL/GenBank/DDBJ databases">
        <authorList>
            <person name="Amaro Gonzalez C."/>
        </authorList>
    </citation>
    <scope>NUCLEOTIDE SEQUENCE</scope>
</reference>
<accession>A0A0E9TQ26</accession>
<name>A0A0E9TQ26_ANGAN</name>
<reference evidence="1" key="2">
    <citation type="journal article" date="2015" name="Fish Shellfish Immunol.">
        <title>Early steps in the European eel (Anguilla anguilla)-Vibrio vulnificus interaction in the gills: Role of the RtxA13 toxin.</title>
        <authorList>
            <person name="Callol A."/>
            <person name="Pajuelo D."/>
            <person name="Ebbesson L."/>
            <person name="Teles M."/>
            <person name="MacKenzie S."/>
            <person name="Amaro C."/>
        </authorList>
    </citation>
    <scope>NUCLEOTIDE SEQUENCE</scope>
</reference>
<evidence type="ECO:0000313" key="1">
    <source>
        <dbReference type="EMBL" id="JAH55686.1"/>
    </source>
</evidence>
<dbReference type="AlphaFoldDB" id="A0A0E9TQ26"/>
<proteinExistence type="predicted"/>